<feature type="compositionally biased region" description="Low complexity" evidence="4">
    <location>
        <begin position="154"/>
        <end position="171"/>
    </location>
</feature>
<accession>A0AAN9W3B3</accession>
<evidence type="ECO:0000313" key="5">
    <source>
        <dbReference type="EMBL" id="KAK7873671.1"/>
    </source>
</evidence>
<evidence type="ECO:0000256" key="4">
    <source>
        <dbReference type="SAM" id="MobiDB-lite"/>
    </source>
</evidence>
<dbReference type="Pfam" id="PF00023">
    <property type="entry name" value="Ank"/>
    <property type="match status" value="1"/>
</dbReference>
<evidence type="ECO:0000313" key="6">
    <source>
        <dbReference type="Proteomes" id="UP001378592"/>
    </source>
</evidence>
<proteinExistence type="predicted"/>
<gene>
    <name evidence="5" type="ORF">R5R35_013210</name>
</gene>
<dbReference type="SMART" id="SM00248">
    <property type="entry name" value="ANK"/>
    <property type="match status" value="4"/>
</dbReference>
<dbReference type="SUPFAM" id="SSF48403">
    <property type="entry name" value="Ankyrin repeat"/>
    <property type="match status" value="1"/>
</dbReference>
<feature type="compositionally biased region" description="Basic and acidic residues" evidence="4">
    <location>
        <begin position="108"/>
        <end position="119"/>
    </location>
</feature>
<protein>
    <recommendedName>
        <fullName evidence="7">Ankyrin repeat-containing protein</fullName>
    </recommendedName>
</protein>
<evidence type="ECO:0008006" key="7">
    <source>
        <dbReference type="Google" id="ProtNLM"/>
    </source>
</evidence>
<dbReference type="InterPro" id="IPR036770">
    <property type="entry name" value="Ankyrin_rpt-contain_sf"/>
</dbReference>
<evidence type="ECO:0000256" key="1">
    <source>
        <dbReference type="ARBA" id="ARBA00022737"/>
    </source>
</evidence>
<keyword evidence="1" id="KW-0677">Repeat</keyword>
<feature type="region of interest" description="Disordered" evidence="4">
    <location>
        <begin position="99"/>
        <end position="119"/>
    </location>
</feature>
<feature type="repeat" description="ANK" evidence="3">
    <location>
        <begin position="317"/>
        <end position="349"/>
    </location>
</feature>
<dbReference type="Gene3D" id="1.25.40.20">
    <property type="entry name" value="Ankyrin repeat-containing domain"/>
    <property type="match status" value="1"/>
</dbReference>
<evidence type="ECO:0000256" key="2">
    <source>
        <dbReference type="ARBA" id="ARBA00023043"/>
    </source>
</evidence>
<dbReference type="InterPro" id="IPR002110">
    <property type="entry name" value="Ankyrin_rpt"/>
</dbReference>
<reference evidence="5 6" key="1">
    <citation type="submission" date="2024-03" db="EMBL/GenBank/DDBJ databases">
        <title>The genome assembly and annotation of the cricket Gryllus longicercus Weissman &amp; Gray.</title>
        <authorList>
            <person name="Szrajer S."/>
            <person name="Gray D."/>
            <person name="Ylla G."/>
        </authorList>
    </citation>
    <scope>NUCLEOTIDE SEQUENCE [LARGE SCALE GENOMIC DNA]</scope>
    <source>
        <strain evidence="5">DAG 2021-001</strain>
        <tissue evidence="5">Whole body minus gut</tissue>
    </source>
</reference>
<dbReference type="AlphaFoldDB" id="A0AAN9W3B3"/>
<feature type="repeat" description="ANK" evidence="3">
    <location>
        <begin position="221"/>
        <end position="248"/>
    </location>
</feature>
<dbReference type="Pfam" id="PF12796">
    <property type="entry name" value="Ank_2"/>
    <property type="match status" value="1"/>
</dbReference>
<name>A0AAN9W3B3_9ORTH</name>
<evidence type="ECO:0000256" key="3">
    <source>
        <dbReference type="PROSITE-ProRule" id="PRU00023"/>
    </source>
</evidence>
<dbReference type="PROSITE" id="PS50297">
    <property type="entry name" value="ANK_REP_REGION"/>
    <property type="match status" value="2"/>
</dbReference>
<feature type="repeat" description="ANK" evidence="3">
    <location>
        <begin position="283"/>
        <end position="316"/>
    </location>
</feature>
<dbReference type="EMBL" id="JAZDUA010000010">
    <property type="protein sequence ID" value="KAK7873671.1"/>
    <property type="molecule type" value="Genomic_DNA"/>
</dbReference>
<dbReference type="PANTHER" id="PTHR24171">
    <property type="entry name" value="ANKYRIN REPEAT DOMAIN-CONTAINING PROTEIN 39-RELATED"/>
    <property type="match status" value="1"/>
</dbReference>
<dbReference type="PROSITE" id="PS50088">
    <property type="entry name" value="ANK_REPEAT"/>
    <property type="match status" value="3"/>
</dbReference>
<keyword evidence="6" id="KW-1185">Reference proteome</keyword>
<sequence length="373" mass="40871">MPTDISSGEGATGGESAAVLVDAFQQVAQGLARLQEAMQLQGQEAMRRQEEAERRHQEAMRLQEQRAATALREAVGRMEAKLQEKDDAIRALEQRLEDSQQSVAVEGGRAEESPQEGALRRLESRMQEVEASLECTMQKFFPRVDGLLRQLEESPSPGTASSSSPISSSPSSHERGKTDARQGAAVPNEEPQRQGLERRIQEVKERTSRARATPCHVGEDLHEAVVQGRLADIRRLVESGADVNYIGRCGRPPLQSALTSSRRRDVVAWLLQRAVEVNAINVYGATALHEAARNDRSGQCLDLLIDAGADVNARNGSGATPLHWAANENNGAAVRALLSAGARRDLKGWDRIYKDKTPFDLAKSPELRNILHL</sequence>
<feature type="region of interest" description="Disordered" evidence="4">
    <location>
        <begin position="152"/>
        <end position="197"/>
    </location>
</feature>
<comment type="caution">
    <text evidence="5">The sequence shown here is derived from an EMBL/GenBank/DDBJ whole genome shotgun (WGS) entry which is preliminary data.</text>
</comment>
<dbReference type="Proteomes" id="UP001378592">
    <property type="component" value="Unassembled WGS sequence"/>
</dbReference>
<organism evidence="5 6">
    <name type="scientific">Gryllus longicercus</name>
    <dbReference type="NCBI Taxonomy" id="2509291"/>
    <lineage>
        <taxon>Eukaryota</taxon>
        <taxon>Metazoa</taxon>
        <taxon>Ecdysozoa</taxon>
        <taxon>Arthropoda</taxon>
        <taxon>Hexapoda</taxon>
        <taxon>Insecta</taxon>
        <taxon>Pterygota</taxon>
        <taxon>Neoptera</taxon>
        <taxon>Polyneoptera</taxon>
        <taxon>Orthoptera</taxon>
        <taxon>Ensifera</taxon>
        <taxon>Gryllidea</taxon>
        <taxon>Grylloidea</taxon>
        <taxon>Gryllidae</taxon>
        <taxon>Gryllinae</taxon>
        <taxon>Gryllus</taxon>
    </lineage>
</organism>
<keyword evidence="2 3" id="KW-0040">ANK repeat</keyword>